<sequence length="302" mass="33550">MEELEELNLSGSKIKELPLSINNLTGLSHLNLEHCVELKSLPSSIRMKSLKTFKLYGCTNLEMFPEISEVIEGLKELNLSGSKIKELPLSINNLTGLSHLNLKHCVELKSLPSSIRMKSLKTLNLYDCSNLEMFPEILEGIEELEELDLSGSKIKELPLSINNLTGLSYLSLKYCVELKSLPSSISQLKSLVSLSLSGSTKFEVFPSIEENMEGLRYLFLDGTSIKELSPWIEQLTGLRNQSDTTPRCGGFGGIGVVRRLATAAYFEIHNSFDLCLCRNCEDIGMSIPVANLLMPPVLFQFG</sequence>
<dbReference type="Pfam" id="PF23286">
    <property type="entry name" value="LRR_13"/>
    <property type="match status" value="2"/>
</dbReference>
<proteinExistence type="predicted"/>
<accession>A0A498JM04</accession>
<evidence type="ECO:0000256" key="3">
    <source>
        <dbReference type="ARBA" id="ARBA00022821"/>
    </source>
</evidence>
<keyword evidence="2" id="KW-0677">Repeat</keyword>
<keyword evidence="1" id="KW-0433">Leucine-rich repeat</keyword>
<evidence type="ECO:0000256" key="2">
    <source>
        <dbReference type="ARBA" id="ARBA00022737"/>
    </source>
</evidence>
<evidence type="ECO:0000313" key="6">
    <source>
        <dbReference type="Proteomes" id="UP000290289"/>
    </source>
</evidence>
<comment type="caution">
    <text evidence="5">The sequence shown here is derived from an EMBL/GenBank/DDBJ whole genome shotgun (WGS) entry which is preliminary data.</text>
</comment>
<dbReference type="EMBL" id="RDQH01000333">
    <property type="protein sequence ID" value="RXH94843.1"/>
    <property type="molecule type" value="Genomic_DNA"/>
</dbReference>
<dbReference type="PANTHER" id="PTHR47186">
    <property type="entry name" value="LEUCINE-RICH REPEAT-CONTAINING PROTEIN 57"/>
    <property type="match status" value="1"/>
</dbReference>
<dbReference type="Proteomes" id="UP000290289">
    <property type="component" value="Chromosome 7"/>
</dbReference>
<evidence type="ECO:0000313" key="5">
    <source>
        <dbReference type="EMBL" id="RXH94843.1"/>
    </source>
</evidence>
<dbReference type="SUPFAM" id="SSF52058">
    <property type="entry name" value="L domain-like"/>
    <property type="match status" value="1"/>
</dbReference>
<protein>
    <recommendedName>
        <fullName evidence="4">Disease resistance protein RPS4B/Roq1-like leucine-rich repeats domain-containing protein</fullName>
    </recommendedName>
</protein>
<dbReference type="InterPro" id="IPR032675">
    <property type="entry name" value="LRR_dom_sf"/>
</dbReference>
<dbReference type="STRING" id="3750.A0A498JM04"/>
<reference evidence="5 6" key="1">
    <citation type="submission" date="2018-10" db="EMBL/GenBank/DDBJ databases">
        <title>A high-quality apple genome assembly.</title>
        <authorList>
            <person name="Hu J."/>
        </authorList>
    </citation>
    <scope>NUCLEOTIDE SEQUENCE [LARGE SCALE GENOMIC DNA]</scope>
    <source>
        <strain evidence="6">cv. HFTH1</strain>
        <tissue evidence="5">Young leaf</tissue>
    </source>
</reference>
<dbReference type="SMART" id="SM00369">
    <property type="entry name" value="LRR_TYP"/>
    <property type="match status" value="4"/>
</dbReference>
<dbReference type="InterPro" id="IPR058546">
    <property type="entry name" value="RPS4B/Roq1-like_LRR"/>
</dbReference>
<dbReference type="PANTHER" id="PTHR47186:SF63">
    <property type="entry name" value="C-JID DOMAIN-CONTAINING PROTEIN"/>
    <property type="match status" value="1"/>
</dbReference>
<organism evidence="5 6">
    <name type="scientific">Malus domestica</name>
    <name type="common">Apple</name>
    <name type="synonym">Pyrus malus</name>
    <dbReference type="NCBI Taxonomy" id="3750"/>
    <lineage>
        <taxon>Eukaryota</taxon>
        <taxon>Viridiplantae</taxon>
        <taxon>Streptophyta</taxon>
        <taxon>Embryophyta</taxon>
        <taxon>Tracheophyta</taxon>
        <taxon>Spermatophyta</taxon>
        <taxon>Magnoliopsida</taxon>
        <taxon>eudicotyledons</taxon>
        <taxon>Gunneridae</taxon>
        <taxon>Pentapetalae</taxon>
        <taxon>rosids</taxon>
        <taxon>fabids</taxon>
        <taxon>Rosales</taxon>
        <taxon>Rosaceae</taxon>
        <taxon>Amygdaloideae</taxon>
        <taxon>Maleae</taxon>
        <taxon>Malus</taxon>
    </lineage>
</organism>
<dbReference type="InterPro" id="IPR003591">
    <property type="entry name" value="Leu-rich_rpt_typical-subtyp"/>
</dbReference>
<keyword evidence="6" id="KW-1185">Reference proteome</keyword>
<gene>
    <name evidence="5" type="ORF">DVH24_024527</name>
</gene>
<evidence type="ECO:0000256" key="1">
    <source>
        <dbReference type="ARBA" id="ARBA00022614"/>
    </source>
</evidence>
<feature type="domain" description="Disease resistance protein RPS4B/Roq1-like leucine-rich repeats" evidence="4">
    <location>
        <begin position="118"/>
        <end position="201"/>
    </location>
</feature>
<evidence type="ECO:0000259" key="4">
    <source>
        <dbReference type="Pfam" id="PF23286"/>
    </source>
</evidence>
<dbReference type="Gene3D" id="3.80.10.10">
    <property type="entry name" value="Ribonuclease Inhibitor"/>
    <property type="match status" value="2"/>
</dbReference>
<dbReference type="AlphaFoldDB" id="A0A498JM04"/>
<feature type="domain" description="Disease resistance protein RPS4B/Roq1-like leucine-rich repeats" evidence="4">
    <location>
        <begin position="48"/>
        <end position="117"/>
    </location>
</feature>
<keyword evidence="3" id="KW-0611">Plant defense</keyword>
<name>A0A498JM04_MALDO</name>